<dbReference type="UniPathway" id="UPA00115">
    <property type="reaction ID" value="UER00408"/>
</dbReference>
<comment type="caution">
    <text evidence="7">Lacks conserved residue(s) required for the propagation of feature annotation.</text>
</comment>
<feature type="binding site" evidence="7">
    <location>
        <position position="62"/>
    </location>
    <ligand>
        <name>NADP(+)</name>
        <dbReference type="ChEBI" id="CHEBI:58349"/>
    </ligand>
</feature>
<dbReference type="InterPro" id="IPR001282">
    <property type="entry name" value="G6P_DH"/>
</dbReference>
<dbReference type="EMBL" id="FWDM01000014">
    <property type="protein sequence ID" value="SLM12060.1"/>
    <property type="molecule type" value="Genomic_DNA"/>
</dbReference>
<keyword evidence="6 7" id="KW-0119">Carbohydrate metabolism</keyword>
<dbReference type="PANTHER" id="PTHR23429:SF0">
    <property type="entry name" value="GLUCOSE-6-PHOSPHATE 1-DEHYDROGENASE"/>
    <property type="match status" value="1"/>
</dbReference>
<proteinExistence type="inferred from homology"/>
<dbReference type="PANTHER" id="PTHR23429">
    <property type="entry name" value="GLUCOSE-6-PHOSPHATE 1-DEHYDROGENASE G6PD"/>
    <property type="match status" value="1"/>
</dbReference>
<dbReference type="GO" id="GO:0004345">
    <property type="term" value="F:glucose-6-phosphate dehydrogenase activity"/>
    <property type="evidence" value="ECO:0007669"/>
    <property type="project" value="UniProtKB-UniRule"/>
</dbReference>
<feature type="active site" description="Proton acceptor" evidence="7">
    <location>
        <position position="273"/>
    </location>
</feature>
<protein>
    <recommendedName>
        <fullName evidence="7">Glucose-6-phosphate 1-dehydrogenase</fullName>
        <shortName evidence="7">G6PD</shortName>
        <ecNumber evidence="7">1.1.1.49</ecNumber>
    </recommendedName>
</protein>
<dbReference type="GO" id="GO:0050661">
    <property type="term" value="F:NADP binding"/>
    <property type="evidence" value="ECO:0007669"/>
    <property type="project" value="UniProtKB-UniRule"/>
</dbReference>
<evidence type="ECO:0000256" key="3">
    <source>
        <dbReference type="ARBA" id="ARBA00022526"/>
    </source>
</evidence>
<feature type="binding site" evidence="7">
    <location>
        <position position="181"/>
    </location>
    <ligand>
        <name>NADP(+)</name>
        <dbReference type="ChEBI" id="CHEBI:58349"/>
    </ligand>
</feature>
<keyword evidence="5 7" id="KW-0560">Oxidoreductase</keyword>
<dbReference type="GO" id="GO:0006006">
    <property type="term" value="P:glucose metabolic process"/>
    <property type="evidence" value="ECO:0007669"/>
    <property type="project" value="UniProtKB-KW"/>
</dbReference>
<evidence type="ECO:0000256" key="2">
    <source>
        <dbReference type="ARBA" id="ARBA00009975"/>
    </source>
</evidence>
<comment type="pathway">
    <text evidence="1 7">Carbohydrate degradation; pentose phosphate pathway; D-ribulose 5-phosphate from D-glucose 6-phosphate (oxidative stage): step 1/3.</text>
</comment>
<gene>
    <name evidence="7 10" type="primary">zwf</name>
    <name evidence="10" type="ORF">SPIROBIBN47_210196</name>
</gene>
<dbReference type="InterPro" id="IPR022674">
    <property type="entry name" value="G6P_DH_NAD-bd"/>
</dbReference>
<evidence type="ECO:0000256" key="5">
    <source>
        <dbReference type="ARBA" id="ARBA00023002"/>
    </source>
</evidence>
<feature type="binding site" evidence="7">
    <location>
        <position position="249"/>
    </location>
    <ligand>
        <name>substrate</name>
    </ligand>
</feature>
<dbReference type="SUPFAM" id="SSF55347">
    <property type="entry name" value="Glyceraldehyde-3-phosphate dehydrogenase-like, C-terminal domain"/>
    <property type="match status" value="1"/>
</dbReference>
<accession>A0A3P3XIW3</accession>
<reference evidence="10" key="1">
    <citation type="submission" date="2017-02" db="EMBL/GenBank/DDBJ databases">
        <authorList>
            <person name="Regsiter A."/>
            <person name="William W."/>
        </authorList>
    </citation>
    <scope>NUCLEOTIDE SEQUENCE</scope>
    <source>
        <strain evidence="10">Bib</strain>
    </source>
</reference>
<dbReference type="Gene3D" id="3.30.360.10">
    <property type="entry name" value="Dihydrodipicolinate Reductase, domain 2"/>
    <property type="match status" value="1"/>
</dbReference>
<dbReference type="Pfam" id="PF00479">
    <property type="entry name" value="G6PD_N"/>
    <property type="match status" value="1"/>
</dbReference>
<dbReference type="Gene3D" id="3.40.50.720">
    <property type="entry name" value="NAD(P)-binding Rossmann-like Domain"/>
    <property type="match status" value="1"/>
</dbReference>
<comment type="similarity">
    <text evidence="2 7">Belongs to the glucose-6-phosphate dehydrogenase family.</text>
</comment>
<dbReference type="InterPro" id="IPR036291">
    <property type="entry name" value="NAD(P)-bd_dom_sf"/>
</dbReference>
<feature type="binding site" evidence="7">
    <location>
        <begin position="107"/>
        <end position="108"/>
    </location>
    <ligand>
        <name>NADP(+)</name>
        <dbReference type="ChEBI" id="CHEBI:58349"/>
    </ligand>
</feature>
<comment type="function">
    <text evidence="7">Catalyzes the oxidation of glucose 6-phosphate to 6-phosphogluconolactone.</text>
</comment>
<comment type="catalytic activity">
    <reaction evidence="7">
        <text>D-glucose 6-phosphate + NADP(+) = 6-phospho-D-glucono-1,5-lactone + NADPH + H(+)</text>
        <dbReference type="Rhea" id="RHEA:15841"/>
        <dbReference type="ChEBI" id="CHEBI:15378"/>
        <dbReference type="ChEBI" id="CHEBI:57783"/>
        <dbReference type="ChEBI" id="CHEBI:57955"/>
        <dbReference type="ChEBI" id="CHEBI:58349"/>
        <dbReference type="ChEBI" id="CHEBI:61548"/>
        <dbReference type="EC" id="1.1.1.49"/>
    </reaction>
</comment>
<dbReference type="HAMAP" id="MF_00966">
    <property type="entry name" value="G6PD"/>
    <property type="match status" value="1"/>
</dbReference>
<dbReference type="PROSITE" id="PS00069">
    <property type="entry name" value="G6P_DEHYDROGENASE"/>
    <property type="match status" value="1"/>
</dbReference>
<dbReference type="NCBIfam" id="TIGR00871">
    <property type="entry name" value="zwf"/>
    <property type="match status" value="1"/>
</dbReference>
<evidence type="ECO:0000256" key="1">
    <source>
        <dbReference type="ARBA" id="ARBA00004937"/>
    </source>
</evidence>
<dbReference type="PRINTS" id="PR00079">
    <property type="entry name" value="G6PDHDRGNASE"/>
</dbReference>
<keyword evidence="3 7" id="KW-0313">Glucose metabolism</keyword>
<evidence type="ECO:0000259" key="9">
    <source>
        <dbReference type="Pfam" id="PF02781"/>
    </source>
</evidence>
<dbReference type="InterPro" id="IPR022675">
    <property type="entry name" value="G6P_DH_C"/>
</dbReference>
<evidence type="ECO:0000259" key="8">
    <source>
        <dbReference type="Pfam" id="PF00479"/>
    </source>
</evidence>
<feature type="domain" description="Glucose-6-phosphate dehydrogenase NAD-binding" evidence="8">
    <location>
        <begin position="25"/>
        <end position="220"/>
    </location>
</feature>
<dbReference type="AlphaFoldDB" id="A0A3P3XIW3"/>
<dbReference type="GO" id="GO:0005829">
    <property type="term" value="C:cytosol"/>
    <property type="evidence" value="ECO:0007669"/>
    <property type="project" value="TreeGrafter"/>
</dbReference>
<dbReference type="GO" id="GO:0009051">
    <property type="term" value="P:pentose-phosphate shunt, oxidative branch"/>
    <property type="evidence" value="ECO:0007669"/>
    <property type="project" value="TreeGrafter"/>
</dbReference>
<feature type="domain" description="Glucose-6-phosphate dehydrogenase C-terminal" evidence="9">
    <location>
        <begin position="223"/>
        <end position="506"/>
    </location>
</feature>
<evidence type="ECO:0000313" key="10">
    <source>
        <dbReference type="EMBL" id="SLM12060.1"/>
    </source>
</evidence>
<evidence type="ECO:0000256" key="7">
    <source>
        <dbReference type="HAMAP-Rule" id="MF_00966"/>
    </source>
</evidence>
<dbReference type="Pfam" id="PF02781">
    <property type="entry name" value="G6PD_C"/>
    <property type="match status" value="1"/>
</dbReference>
<feature type="binding site" evidence="7">
    <location>
        <position position="211"/>
    </location>
    <ligand>
        <name>substrate</name>
    </ligand>
</feature>
<dbReference type="InterPro" id="IPR019796">
    <property type="entry name" value="G6P_DH_AS"/>
</dbReference>
<feature type="binding site" evidence="7">
    <location>
        <position position="374"/>
    </location>
    <ligand>
        <name>substrate</name>
    </ligand>
</feature>
<organism evidence="10">
    <name type="scientific">uncultured spirochete</name>
    <dbReference type="NCBI Taxonomy" id="156406"/>
    <lineage>
        <taxon>Bacteria</taxon>
        <taxon>Pseudomonadati</taxon>
        <taxon>Spirochaetota</taxon>
        <taxon>Spirochaetia</taxon>
        <taxon>Spirochaetales</taxon>
        <taxon>environmental samples</taxon>
    </lineage>
</organism>
<feature type="binding site" evidence="7">
    <location>
        <position position="268"/>
    </location>
    <ligand>
        <name>substrate</name>
    </ligand>
</feature>
<keyword evidence="4 7" id="KW-0521">NADP</keyword>
<evidence type="ECO:0000256" key="4">
    <source>
        <dbReference type="ARBA" id="ARBA00022857"/>
    </source>
</evidence>
<dbReference type="SUPFAM" id="SSF51735">
    <property type="entry name" value="NAD(P)-binding Rossmann-fold domains"/>
    <property type="match status" value="1"/>
</dbReference>
<dbReference type="PIRSF" id="PIRSF000110">
    <property type="entry name" value="G6PD"/>
    <property type="match status" value="1"/>
</dbReference>
<feature type="binding site" evidence="7">
    <location>
        <position position="379"/>
    </location>
    <ligand>
        <name>substrate</name>
    </ligand>
</feature>
<name>A0A3P3XIW3_9SPIR</name>
<sequence length="532" mass="60045">MNIATDMPYCRLDATRFSPQPALFIVFGASGDLANRKIFPALYDLYLEKQLPDELLMVGAARRNYSTKEFREILRASCLAHSRHQDEALHTDAWHAFSQRVFYIQNDVADPQSYEPIRRLVGEQDRSVLEGLAPHIAIPHNILYYLAVTPEFFPVISENLGRMGCGSNASAPGWRRLVVEKPYGKDQRSAASLTEALHKWFEERDIYRIDHYLGKEAVQNLLHFRFANTIFEPVWNRNYIDRIEITVAEQEGIGTRGGYYDGFGAARDMLQNHLTQLLCLTVMEPPATLSPEHIRDEKVKILRAIPDYSPQEILARARRGQYAVGTNARGEPVPDYLNEAKVRPDSTTETFASLTLSVENWRFSGVPITLRTGKALAEKYSEIVLYFKRPPSALFAAQCGDLLAPNSLTVRIQPDEGIWLSFNAKVPGEPAIRANSLRFSYREVADYFPEAYERLILDALSGDSTLFIRADESELAWQVIDKLEAAWASADPKAAPESGGLLKYQAGISLRDLIAQVREPVLREPVLREGLV</sequence>
<feature type="binding site" evidence="7">
    <location>
        <position position="215"/>
    </location>
    <ligand>
        <name>substrate</name>
    </ligand>
</feature>
<evidence type="ECO:0000256" key="6">
    <source>
        <dbReference type="ARBA" id="ARBA00023277"/>
    </source>
</evidence>
<dbReference type="EC" id="1.1.1.49" evidence="7"/>